<reference evidence="8" key="1">
    <citation type="submission" date="2021-02" db="EMBL/GenBank/DDBJ databases">
        <authorList>
            <person name="Nowell W R."/>
        </authorList>
    </citation>
    <scope>NUCLEOTIDE SEQUENCE</scope>
</reference>
<comment type="caution">
    <text evidence="8">The sequence shown here is derived from an EMBL/GenBank/DDBJ whole genome shotgun (WGS) entry which is preliminary data.</text>
</comment>
<accession>A0A8S3JC96</accession>
<dbReference type="GO" id="GO:0106274">
    <property type="term" value="F:NAD+-protein-arginine ADP-ribosyltransferase activity"/>
    <property type="evidence" value="ECO:0007669"/>
    <property type="project" value="UniProtKB-EC"/>
</dbReference>
<evidence type="ECO:0000256" key="1">
    <source>
        <dbReference type="ARBA" id="ARBA00009558"/>
    </source>
</evidence>
<feature type="non-terminal residue" evidence="8">
    <location>
        <position position="1"/>
    </location>
</feature>
<evidence type="ECO:0000256" key="2">
    <source>
        <dbReference type="ARBA" id="ARBA00022676"/>
    </source>
</evidence>
<feature type="compositionally biased region" description="Polar residues" evidence="7">
    <location>
        <begin position="103"/>
        <end position="120"/>
    </location>
</feature>
<evidence type="ECO:0000256" key="6">
    <source>
        <dbReference type="RuleBase" id="RU361228"/>
    </source>
</evidence>
<dbReference type="GO" id="GO:0016779">
    <property type="term" value="F:nucleotidyltransferase activity"/>
    <property type="evidence" value="ECO:0007669"/>
    <property type="project" value="UniProtKB-KW"/>
</dbReference>
<dbReference type="Gene3D" id="3.90.176.10">
    <property type="entry name" value="Toxin ADP-ribosyltransferase, Chain A, domain 1"/>
    <property type="match status" value="1"/>
</dbReference>
<protein>
    <recommendedName>
        <fullName evidence="6">NAD(P)(+)--arginine ADP-ribosyltransferase</fullName>
        <ecNumber evidence="6">2.4.2.31</ecNumber>
    </recommendedName>
    <alternativeName>
        <fullName evidence="6">Mono(ADP-ribosyl)transferase</fullName>
    </alternativeName>
</protein>
<dbReference type="Pfam" id="PF01129">
    <property type="entry name" value="ART"/>
    <property type="match status" value="1"/>
</dbReference>
<gene>
    <name evidence="8" type="ORF">GIL414_LOCUS81245</name>
</gene>
<evidence type="ECO:0000256" key="7">
    <source>
        <dbReference type="SAM" id="MobiDB-lite"/>
    </source>
</evidence>
<evidence type="ECO:0000313" key="9">
    <source>
        <dbReference type="Proteomes" id="UP000681720"/>
    </source>
</evidence>
<dbReference type="Proteomes" id="UP000681720">
    <property type="component" value="Unassembled WGS sequence"/>
</dbReference>
<evidence type="ECO:0000256" key="5">
    <source>
        <dbReference type="ARBA" id="ARBA00047597"/>
    </source>
</evidence>
<dbReference type="EC" id="2.4.2.31" evidence="6"/>
<keyword evidence="6" id="KW-0521">NADP</keyword>
<comment type="similarity">
    <text evidence="1 6">Belongs to the Arg-specific ADP-ribosyltransferase family.</text>
</comment>
<evidence type="ECO:0000256" key="3">
    <source>
        <dbReference type="ARBA" id="ARBA00022679"/>
    </source>
</evidence>
<feature type="compositionally biased region" description="Basic residues" evidence="7">
    <location>
        <begin position="82"/>
        <end position="91"/>
    </location>
</feature>
<evidence type="ECO:0000313" key="8">
    <source>
        <dbReference type="EMBL" id="CAF5215222.1"/>
    </source>
</evidence>
<dbReference type="InterPro" id="IPR000768">
    <property type="entry name" value="ART"/>
</dbReference>
<keyword evidence="6" id="KW-0520">NAD</keyword>
<keyword evidence="2 6" id="KW-0328">Glycosyltransferase</keyword>
<dbReference type="AlphaFoldDB" id="A0A8S3JC96"/>
<organism evidence="8 9">
    <name type="scientific">Rotaria magnacalcarata</name>
    <dbReference type="NCBI Taxonomy" id="392030"/>
    <lineage>
        <taxon>Eukaryota</taxon>
        <taxon>Metazoa</taxon>
        <taxon>Spiralia</taxon>
        <taxon>Gnathifera</taxon>
        <taxon>Rotifera</taxon>
        <taxon>Eurotatoria</taxon>
        <taxon>Bdelloidea</taxon>
        <taxon>Philodinida</taxon>
        <taxon>Philodinidae</taxon>
        <taxon>Rotaria</taxon>
    </lineage>
</organism>
<keyword evidence="3 6" id="KW-0808">Transferase</keyword>
<name>A0A8S3JC96_9BILA</name>
<feature type="region of interest" description="Disordered" evidence="7">
    <location>
        <begin position="70"/>
        <end position="120"/>
    </location>
</feature>
<dbReference type="EMBL" id="CAJOBJ010356878">
    <property type="protein sequence ID" value="CAF5215222.1"/>
    <property type="molecule type" value="Genomic_DNA"/>
</dbReference>
<evidence type="ECO:0000256" key="4">
    <source>
        <dbReference type="ARBA" id="ARBA00022695"/>
    </source>
</evidence>
<proteinExistence type="inferred from homology"/>
<keyword evidence="4" id="KW-0548">Nucleotidyltransferase</keyword>
<sequence length="120" mass="13061">TLQCQSARNIRNHSYFPAEDEVLLMAATQFKVMGYLKQDNLHIIQLEETTPPFPLLQPVPIVGSLPIQSNPAGDSTATSFKISKKKSKTHSNKSQIDTYGAAASTSKKTGINSITGQVRS</sequence>
<comment type="catalytic activity">
    <reaction evidence="5 6">
        <text>L-arginyl-[protein] + NAD(+) = N(omega)-(ADP-D-ribosyl)-L-arginyl-[protein] + nicotinamide + H(+)</text>
        <dbReference type="Rhea" id="RHEA:19149"/>
        <dbReference type="Rhea" id="RHEA-COMP:10532"/>
        <dbReference type="Rhea" id="RHEA-COMP:15087"/>
        <dbReference type="ChEBI" id="CHEBI:15378"/>
        <dbReference type="ChEBI" id="CHEBI:17154"/>
        <dbReference type="ChEBI" id="CHEBI:29965"/>
        <dbReference type="ChEBI" id="CHEBI:57540"/>
        <dbReference type="ChEBI" id="CHEBI:142554"/>
        <dbReference type="EC" id="2.4.2.31"/>
    </reaction>
</comment>